<feature type="domain" description="B12-binding" evidence="1">
    <location>
        <begin position="6"/>
        <end position="97"/>
    </location>
</feature>
<comment type="caution">
    <text evidence="2">The sequence shown here is derived from an EMBL/GenBank/DDBJ whole genome shotgun (WGS) entry which is preliminary data.</text>
</comment>
<dbReference type="InterPro" id="IPR036724">
    <property type="entry name" value="Cobalamin-bd_sf"/>
</dbReference>
<dbReference type="Pfam" id="PF02310">
    <property type="entry name" value="B12-binding"/>
    <property type="match status" value="1"/>
</dbReference>
<evidence type="ECO:0000259" key="1">
    <source>
        <dbReference type="Pfam" id="PF02310"/>
    </source>
</evidence>
<reference evidence="2 3" key="1">
    <citation type="submission" date="2018-08" db="EMBL/GenBank/DDBJ databases">
        <title>Diversity &amp; Physiological Properties of Lignin-Decomposing Actinobacteria from Soil.</title>
        <authorList>
            <person name="Roh S.G."/>
            <person name="Kim S.B."/>
        </authorList>
    </citation>
    <scope>NUCLEOTIDE SEQUENCE [LARGE SCALE GENOMIC DNA]</scope>
    <source>
        <strain evidence="2 3">MMS17-GH009</strain>
    </source>
</reference>
<dbReference type="SUPFAM" id="SSF52242">
    <property type="entry name" value="Cobalamin (vitamin B12)-binding domain"/>
    <property type="match status" value="1"/>
</dbReference>
<dbReference type="Gene3D" id="3.40.50.280">
    <property type="entry name" value="Cobalamin-binding domain"/>
    <property type="match status" value="1"/>
</dbReference>
<dbReference type="EMBL" id="QVIG01000003">
    <property type="protein sequence ID" value="RGD55841.1"/>
    <property type="molecule type" value="Genomic_DNA"/>
</dbReference>
<organism evidence="2 3">
    <name type="scientific">Kitasatospora xanthocidica</name>
    <dbReference type="NCBI Taxonomy" id="83382"/>
    <lineage>
        <taxon>Bacteria</taxon>
        <taxon>Bacillati</taxon>
        <taxon>Actinomycetota</taxon>
        <taxon>Actinomycetes</taxon>
        <taxon>Kitasatosporales</taxon>
        <taxon>Streptomycetaceae</taxon>
        <taxon>Kitasatospora</taxon>
    </lineage>
</organism>
<keyword evidence="3" id="KW-1185">Reference proteome</keyword>
<proteinExistence type="predicted"/>
<dbReference type="InterPro" id="IPR006158">
    <property type="entry name" value="Cobalamin-bd"/>
</dbReference>
<dbReference type="CDD" id="cd02065">
    <property type="entry name" value="B12-binding_like"/>
    <property type="match status" value="1"/>
</dbReference>
<name>A0A372ZJ98_9ACTN</name>
<gene>
    <name evidence="2" type="ORF">DR950_40245</name>
</gene>
<sequence>MIVSGTESDSHTWNLVFLQLQLEDWGHRVRNLGPCLPGAELAAECRREAPDLIVLSSVNGHGESDGLSAVAELRAVPELADTPIVIGGKLGTGRQLRAGAGGGGGESMTRRLLDAGFSAVFHESAGLPEFERYVSALGAVKAGRTGRVLEELRAAPTP</sequence>
<protein>
    <submittedName>
        <fullName evidence="2">Methylaspartate mutase</fullName>
    </submittedName>
</protein>
<dbReference type="AlphaFoldDB" id="A0A372ZJ98"/>
<evidence type="ECO:0000313" key="3">
    <source>
        <dbReference type="Proteomes" id="UP000263377"/>
    </source>
</evidence>
<dbReference type="GO" id="GO:0031419">
    <property type="term" value="F:cobalamin binding"/>
    <property type="evidence" value="ECO:0007669"/>
    <property type="project" value="InterPro"/>
</dbReference>
<accession>A0A372ZJ98</accession>
<dbReference type="GO" id="GO:0046872">
    <property type="term" value="F:metal ion binding"/>
    <property type="evidence" value="ECO:0007669"/>
    <property type="project" value="InterPro"/>
</dbReference>
<evidence type="ECO:0000313" key="2">
    <source>
        <dbReference type="EMBL" id="RGD55841.1"/>
    </source>
</evidence>
<dbReference type="Proteomes" id="UP000263377">
    <property type="component" value="Unassembled WGS sequence"/>
</dbReference>